<gene>
    <name evidence="2" type="ORF">MENT_LOCUS27676</name>
</gene>
<organism evidence="2 3">
    <name type="scientific">Meloidogyne enterolobii</name>
    <name type="common">Root-knot nematode worm</name>
    <name type="synonym">Meloidogyne mayaguensis</name>
    <dbReference type="NCBI Taxonomy" id="390850"/>
    <lineage>
        <taxon>Eukaryota</taxon>
        <taxon>Metazoa</taxon>
        <taxon>Ecdysozoa</taxon>
        <taxon>Nematoda</taxon>
        <taxon>Chromadorea</taxon>
        <taxon>Rhabditida</taxon>
        <taxon>Tylenchina</taxon>
        <taxon>Tylenchomorpha</taxon>
        <taxon>Tylenchoidea</taxon>
        <taxon>Meloidogynidae</taxon>
        <taxon>Meloidogyninae</taxon>
        <taxon>Meloidogyne</taxon>
    </lineage>
</organism>
<sequence>MEESFEKCLLSLPFFYVPELLTELCKCIKQFYKTELMERIIFYLLRIHHNQIVH</sequence>
<evidence type="ECO:0000313" key="2">
    <source>
        <dbReference type="EMBL" id="CAD2175918.1"/>
    </source>
</evidence>
<reference evidence="2 3" key="1">
    <citation type="submission" date="2020-08" db="EMBL/GenBank/DDBJ databases">
        <authorList>
            <person name="Koutsovoulos G."/>
            <person name="Danchin GJ E."/>
        </authorList>
    </citation>
    <scope>NUCLEOTIDE SEQUENCE [LARGE SCALE GENOMIC DNA]</scope>
</reference>
<dbReference type="OrthoDB" id="407922at2759"/>
<evidence type="ECO:0000259" key="1">
    <source>
        <dbReference type="Pfam" id="PF04003"/>
    </source>
</evidence>
<dbReference type="AlphaFoldDB" id="A0A6V7VNA0"/>
<protein>
    <recommendedName>
        <fullName evidence="1">Small-subunit processome Utp12 domain-containing protein</fullName>
    </recommendedName>
</protein>
<accession>A0A6V7VNA0</accession>
<dbReference type="Proteomes" id="UP000580250">
    <property type="component" value="Unassembled WGS sequence"/>
</dbReference>
<dbReference type="InterPro" id="IPR007148">
    <property type="entry name" value="SSU_processome_Utp12"/>
</dbReference>
<evidence type="ECO:0000313" key="3">
    <source>
        <dbReference type="Proteomes" id="UP000580250"/>
    </source>
</evidence>
<comment type="caution">
    <text evidence="2">The sequence shown here is derived from an EMBL/GenBank/DDBJ whole genome shotgun (WGS) entry which is preliminary data.</text>
</comment>
<dbReference type="Pfam" id="PF04003">
    <property type="entry name" value="Utp12"/>
    <property type="match status" value="1"/>
</dbReference>
<name>A0A6V7VNA0_MELEN</name>
<dbReference type="EMBL" id="CAJEWN010000264">
    <property type="protein sequence ID" value="CAD2175918.1"/>
    <property type="molecule type" value="Genomic_DNA"/>
</dbReference>
<proteinExistence type="predicted"/>
<feature type="domain" description="Small-subunit processome Utp12" evidence="1">
    <location>
        <begin position="5"/>
        <end position="53"/>
    </location>
</feature>